<dbReference type="Gene3D" id="1.10.10.10">
    <property type="entry name" value="Winged helix-like DNA-binding domain superfamily/Winged helix DNA-binding domain"/>
    <property type="match status" value="1"/>
</dbReference>
<dbReference type="InterPro" id="IPR009057">
    <property type="entry name" value="Homeodomain-like_sf"/>
</dbReference>
<evidence type="ECO:0008006" key="3">
    <source>
        <dbReference type="Google" id="ProtNLM"/>
    </source>
</evidence>
<organism evidence="1 2">
    <name type="scientific">Mobilicoccus caccae</name>
    <dbReference type="NCBI Taxonomy" id="1859295"/>
    <lineage>
        <taxon>Bacteria</taxon>
        <taxon>Bacillati</taxon>
        <taxon>Actinomycetota</taxon>
        <taxon>Actinomycetes</taxon>
        <taxon>Micrococcales</taxon>
        <taxon>Dermatophilaceae</taxon>
        <taxon>Mobilicoccus</taxon>
    </lineage>
</organism>
<dbReference type="InterPro" id="IPR036388">
    <property type="entry name" value="WH-like_DNA-bd_sf"/>
</dbReference>
<dbReference type="EMBL" id="BSUO01000001">
    <property type="protein sequence ID" value="GMA41998.1"/>
    <property type="molecule type" value="Genomic_DNA"/>
</dbReference>
<evidence type="ECO:0000313" key="1">
    <source>
        <dbReference type="EMBL" id="GMA41998.1"/>
    </source>
</evidence>
<dbReference type="RefSeq" id="WP_284305475.1">
    <property type="nucleotide sequence ID" value="NZ_BSUO01000001.1"/>
</dbReference>
<keyword evidence="2" id="KW-1185">Reference proteome</keyword>
<accession>A0ABQ6IXG4</accession>
<sequence>MPKKYTAEERERAVRMVREQVPEFGSVTAAAGAVATRLGMSRETIRNWCKQDEIDAEESSRPVDG</sequence>
<comment type="caution">
    <text evidence="1">The sequence shown here is derived from an EMBL/GenBank/DDBJ whole genome shotgun (WGS) entry which is preliminary data.</text>
</comment>
<dbReference type="Proteomes" id="UP001157126">
    <property type="component" value="Unassembled WGS sequence"/>
</dbReference>
<proteinExistence type="predicted"/>
<protein>
    <recommendedName>
        <fullName evidence="3">Transposase</fullName>
    </recommendedName>
</protein>
<evidence type="ECO:0000313" key="2">
    <source>
        <dbReference type="Proteomes" id="UP001157126"/>
    </source>
</evidence>
<gene>
    <name evidence="1" type="ORF">GCM10025883_40430</name>
</gene>
<reference evidence="2" key="1">
    <citation type="journal article" date="2019" name="Int. J. Syst. Evol. Microbiol.">
        <title>The Global Catalogue of Microorganisms (GCM) 10K type strain sequencing project: providing services to taxonomists for standard genome sequencing and annotation.</title>
        <authorList>
            <consortium name="The Broad Institute Genomics Platform"/>
            <consortium name="The Broad Institute Genome Sequencing Center for Infectious Disease"/>
            <person name="Wu L."/>
            <person name="Ma J."/>
        </authorList>
    </citation>
    <scope>NUCLEOTIDE SEQUENCE [LARGE SCALE GENOMIC DNA]</scope>
    <source>
        <strain evidence="2">NBRC 113072</strain>
    </source>
</reference>
<dbReference type="SUPFAM" id="SSF46689">
    <property type="entry name" value="Homeodomain-like"/>
    <property type="match status" value="1"/>
</dbReference>
<name>A0ABQ6IXG4_9MICO</name>